<dbReference type="GO" id="GO:0006508">
    <property type="term" value="P:proteolysis"/>
    <property type="evidence" value="ECO:0007669"/>
    <property type="project" value="InterPro"/>
</dbReference>
<evidence type="ECO:0000259" key="3">
    <source>
        <dbReference type="Pfam" id="PF00326"/>
    </source>
</evidence>
<dbReference type="AlphaFoldDB" id="A0A411WS12"/>
<keyword evidence="6" id="KW-1185">Reference proteome</keyword>
<gene>
    <name evidence="5" type="ORF">EYF70_00965</name>
    <name evidence="4" type="ORF">GCM10007387_29940</name>
</gene>
<dbReference type="GO" id="GO:0004252">
    <property type="term" value="F:serine-type endopeptidase activity"/>
    <property type="evidence" value="ECO:0007669"/>
    <property type="project" value="TreeGrafter"/>
</dbReference>
<dbReference type="Proteomes" id="UP000628442">
    <property type="component" value="Unassembled WGS sequence"/>
</dbReference>
<feature type="signal peptide" evidence="2">
    <location>
        <begin position="1"/>
        <end position="29"/>
    </location>
</feature>
<name>A0A411WS12_9BURK</name>
<keyword evidence="2" id="KW-0732">Signal</keyword>
<accession>A0A411WS12</accession>
<dbReference type="PANTHER" id="PTHR42776:SF27">
    <property type="entry name" value="DIPEPTIDYL PEPTIDASE FAMILY MEMBER 6"/>
    <property type="match status" value="1"/>
</dbReference>
<feature type="chain" id="PRO_5044601485" evidence="2">
    <location>
        <begin position="30"/>
        <end position="686"/>
    </location>
</feature>
<keyword evidence="1" id="KW-0378">Hydrolase</keyword>
<organism evidence="4 7">
    <name type="scientific">Pseudoduganella albidiflava</name>
    <dbReference type="NCBI Taxonomy" id="321983"/>
    <lineage>
        <taxon>Bacteria</taxon>
        <taxon>Pseudomonadati</taxon>
        <taxon>Pseudomonadota</taxon>
        <taxon>Betaproteobacteria</taxon>
        <taxon>Burkholderiales</taxon>
        <taxon>Oxalobacteraceae</taxon>
        <taxon>Telluria group</taxon>
        <taxon>Pseudoduganella</taxon>
    </lineage>
</organism>
<dbReference type="EMBL" id="BMWV01000006">
    <property type="protein sequence ID" value="GGY45865.1"/>
    <property type="molecule type" value="Genomic_DNA"/>
</dbReference>
<reference evidence="5 6" key="2">
    <citation type="submission" date="2019-02" db="EMBL/GenBank/DDBJ databases">
        <title>Draft Genome Sequences of Six Type Strains of the Genus Massilia.</title>
        <authorList>
            <person name="Miess H."/>
            <person name="Frediansyhah A."/>
            <person name="Gross H."/>
        </authorList>
    </citation>
    <scope>NUCLEOTIDE SEQUENCE [LARGE SCALE GENOMIC DNA]</scope>
    <source>
        <strain evidence="5 6">DSM 17472</strain>
    </source>
</reference>
<dbReference type="SUPFAM" id="SSF69322">
    <property type="entry name" value="Tricorn protease domain 2"/>
    <property type="match status" value="1"/>
</dbReference>
<evidence type="ECO:0000256" key="2">
    <source>
        <dbReference type="SAM" id="SignalP"/>
    </source>
</evidence>
<dbReference type="Proteomes" id="UP000292307">
    <property type="component" value="Chromosome"/>
</dbReference>
<dbReference type="OrthoDB" id="4269629at2"/>
<reference evidence="4" key="1">
    <citation type="journal article" date="2014" name="Int. J. Syst. Evol. Microbiol.">
        <title>Complete genome sequence of Corynebacterium casei LMG S-19264T (=DSM 44701T), isolated from a smear-ripened cheese.</title>
        <authorList>
            <consortium name="US DOE Joint Genome Institute (JGI-PGF)"/>
            <person name="Walter F."/>
            <person name="Albersmeier A."/>
            <person name="Kalinowski J."/>
            <person name="Ruckert C."/>
        </authorList>
    </citation>
    <scope>NUCLEOTIDE SEQUENCE</scope>
    <source>
        <strain evidence="4">KCTC 12343</strain>
    </source>
</reference>
<feature type="domain" description="Peptidase S9 prolyl oligopeptidase catalytic" evidence="3">
    <location>
        <begin position="461"/>
        <end position="678"/>
    </location>
</feature>
<evidence type="ECO:0000313" key="4">
    <source>
        <dbReference type="EMBL" id="GGY45865.1"/>
    </source>
</evidence>
<reference evidence="4" key="3">
    <citation type="submission" date="2022-12" db="EMBL/GenBank/DDBJ databases">
        <authorList>
            <person name="Sun Q."/>
            <person name="Kim S."/>
        </authorList>
    </citation>
    <scope>NUCLEOTIDE SEQUENCE</scope>
    <source>
        <strain evidence="4">KCTC 12343</strain>
    </source>
</reference>
<dbReference type="InterPro" id="IPR029058">
    <property type="entry name" value="AB_hydrolase_fold"/>
</dbReference>
<dbReference type="SUPFAM" id="SSF53474">
    <property type="entry name" value="alpha/beta-Hydrolases"/>
    <property type="match status" value="1"/>
</dbReference>
<evidence type="ECO:0000313" key="6">
    <source>
        <dbReference type="Proteomes" id="UP000292307"/>
    </source>
</evidence>
<protein>
    <submittedName>
        <fullName evidence="4">Prolyl oligopeptidase</fullName>
    </submittedName>
    <submittedName>
        <fullName evidence="5">S9 family peptidase</fullName>
    </submittedName>
</protein>
<sequence>MPLKSPHRSLLSHLSLLLLAASLLTGAHAASAALPPVADFFGPSSFGGAQLSPNGQYVAAKVPGPSGRDRLVVVELATSKAQVVAEFSDGDVDDFQWVNDGRLLFDCTDKDVGAGDVNAAPGLFAVDRDGKNFRQLAQRRSSFITTPAAAKLLPWHTYMLPQRGAQDSDAVYVRSVSFEPGGAVRSEQLLRLDTRTGRSTGVPMPGSVQNWVLDARGEPRMAITLADGKSTIWLREEDKAGDARGDMASGKWRAITTFDAWVSSAGGFTPLDFDADGRLYVAARHRSDKIAIHTFDLAAGKVDPVPRFAVQRYDFSGHLIRSGDKLVGVRYLGDTYATEWLDADMKALQEKVDALLPGLVNLISLPRRPEAPFVLVTTYSDMQPRTYFVYNRDTGKLDLLGQSQPKLDATKMGRQHLVTYPARDGLPIPALLTLPHGAKSTDKLPMVVLVHGGPWVRGAVWEWSADTQFLASRGYAVLEPDFRGSTGHGAKHLTAGFRQWGRAMQDDVADGTRWAIEQGVADPARICIAGASYGGYATLMGLIKDPDLYRCGINWVGVTDIKLMYGGSWFHSSDLPAQYIRYGMPRLIGDLDKEAEQLMAVSPVEQASRLRQPLLMAYGGADRRVPRAHGTRFRDAVAATNKDVEWIEYPEEGHGWRLPKNRIDFWSRVEKFLDRNIGPGVQKQDN</sequence>
<evidence type="ECO:0000313" key="7">
    <source>
        <dbReference type="Proteomes" id="UP000628442"/>
    </source>
</evidence>
<dbReference type="PANTHER" id="PTHR42776">
    <property type="entry name" value="SERINE PEPTIDASE S9 FAMILY MEMBER"/>
    <property type="match status" value="1"/>
</dbReference>
<dbReference type="EMBL" id="CP036401">
    <property type="protein sequence ID" value="QBH99570.1"/>
    <property type="molecule type" value="Genomic_DNA"/>
</dbReference>
<evidence type="ECO:0000313" key="5">
    <source>
        <dbReference type="EMBL" id="QBH99570.1"/>
    </source>
</evidence>
<proteinExistence type="predicted"/>
<dbReference type="Pfam" id="PF00326">
    <property type="entry name" value="Peptidase_S9"/>
    <property type="match status" value="1"/>
</dbReference>
<evidence type="ECO:0000256" key="1">
    <source>
        <dbReference type="ARBA" id="ARBA00022801"/>
    </source>
</evidence>
<dbReference type="Gene3D" id="3.40.50.1820">
    <property type="entry name" value="alpha/beta hydrolase"/>
    <property type="match status" value="1"/>
</dbReference>
<dbReference type="InterPro" id="IPR001375">
    <property type="entry name" value="Peptidase_S9_cat"/>
</dbReference>